<name>A0ABT7T0E3_9ALTE</name>
<dbReference type="RefSeq" id="WP_289366599.1">
    <property type="nucleotide sequence ID" value="NZ_JAUCBP010000012.1"/>
</dbReference>
<dbReference type="Proteomes" id="UP001234343">
    <property type="component" value="Unassembled WGS sequence"/>
</dbReference>
<sequence length="669" mass="75932">MSMSSGIAFKPPRVPLASLKGLSNSKQHLQAVLSGRPLPKYPPLRLSQILQLIENGNAEAVTLVEWLGLFNDDFSLLDESEEQRACLLLWQAISNLPRVARLALYIAANYLLGTQSRFPESLISTLDVASEYLEGINQTRIQWLIAIRDEDFKEVIRLAFSEKSTPLTFSEKIGMPDSSCIRDAVLHSLPGYIDVNLDPKHEKLVEQCITQMTLAERVNFFDVILEKKSETIEKLLSALESNCLPDSQNSVWAKLTPTSRDILSKKFQLGGYYNLKGIIDCICLAENAGQLQLTDRDIQQLRGRSAFWSNYSEHFNQSLLLLPESTAHLLNIKNDERGGDVIVMPPNSGNDAEVFIFELADKIIVEVLRGVASEIRFFELNERNRARLLNDNTLTLNNIRKMACDTVFDHVALWQYFCEKCLREEFNILPNKHVQIFAGLGKKFGEYSRKQGLPLPSEENIDLRVSQLAEWNSIFWSREARIKGGGKSSETNNGWNFLQLAKIASARGYKKEYSELIKRAADHGNSEAMCLHAETVFTAPNKTFNQWAAAERMVSNAHARGYVGAQKLIEKYKLNVIPASEFSNNDFRTDNANSGAEKKLYFEGLNLPRSLSDRIEHKSERPLVKLKIDELERLSEYLNDKTLKKVMINELEKRASKRRVLDLLSQLKK</sequence>
<evidence type="ECO:0000259" key="1">
    <source>
        <dbReference type="Pfam" id="PF15611"/>
    </source>
</evidence>
<dbReference type="EMBL" id="JAUCBP010000012">
    <property type="protein sequence ID" value="MDM7861909.1"/>
    <property type="molecule type" value="Genomic_DNA"/>
</dbReference>
<comment type="caution">
    <text evidence="2">The sequence shown here is derived from an EMBL/GenBank/DDBJ whole genome shotgun (WGS) entry which is preliminary data.</text>
</comment>
<dbReference type="InterPro" id="IPR028943">
    <property type="entry name" value="ZorC_EH_Signature_dom"/>
</dbReference>
<evidence type="ECO:0000313" key="2">
    <source>
        <dbReference type="EMBL" id="MDM7861909.1"/>
    </source>
</evidence>
<proteinExistence type="predicted"/>
<feature type="domain" description="Zorya protein ZorC EH" evidence="1">
    <location>
        <begin position="297"/>
        <end position="398"/>
    </location>
</feature>
<protein>
    <submittedName>
        <fullName evidence="2">EH signature domain-containing protein</fullName>
    </submittedName>
</protein>
<gene>
    <name evidence="2" type="ORF">QTP81_15000</name>
</gene>
<reference evidence="2 3" key="1">
    <citation type="submission" date="2023-06" db="EMBL/GenBank/DDBJ databases">
        <title>Alteromonas sp. ASW11-36 isolated from intertidal sand.</title>
        <authorList>
            <person name="Li Y."/>
        </authorList>
    </citation>
    <scope>NUCLEOTIDE SEQUENCE [LARGE SCALE GENOMIC DNA]</scope>
    <source>
        <strain evidence="2 3">ASW11-36</strain>
    </source>
</reference>
<dbReference type="Pfam" id="PF15611">
    <property type="entry name" value="EH_Signature"/>
    <property type="match status" value="1"/>
</dbReference>
<keyword evidence="3" id="KW-1185">Reference proteome</keyword>
<evidence type="ECO:0000313" key="3">
    <source>
        <dbReference type="Proteomes" id="UP001234343"/>
    </source>
</evidence>
<accession>A0ABT7T0E3</accession>
<organism evidence="2 3">
    <name type="scientific">Alteromonas arenosi</name>
    <dbReference type="NCBI Taxonomy" id="3055817"/>
    <lineage>
        <taxon>Bacteria</taxon>
        <taxon>Pseudomonadati</taxon>
        <taxon>Pseudomonadota</taxon>
        <taxon>Gammaproteobacteria</taxon>
        <taxon>Alteromonadales</taxon>
        <taxon>Alteromonadaceae</taxon>
        <taxon>Alteromonas/Salinimonas group</taxon>
        <taxon>Alteromonas</taxon>
    </lineage>
</organism>